<evidence type="ECO:0000256" key="2">
    <source>
        <dbReference type="ARBA" id="ARBA00023015"/>
    </source>
</evidence>
<keyword evidence="5" id="KW-0539">Nucleus</keyword>
<dbReference type="Gene3D" id="3.30.450.20">
    <property type="entry name" value="PAS domain"/>
    <property type="match status" value="2"/>
</dbReference>
<keyword evidence="3" id="KW-0238">DNA-binding</keyword>
<dbReference type="InterPro" id="IPR000014">
    <property type="entry name" value="PAS"/>
</dbReference>
<dbReference type="KEGG" id="oml:112161410"/>
<dbReference type="STRING" id="30732.ENSOMEP00000017049"/>
<evidence type="ECO:0000256" key="5">
    <source>
        <dbReference type="ARBA" id="ARBA00023242"/>
    </source>
</evidence>
<dbReference type="PANTHER" id="PTHR23043">
    <property type="entry name" value="HYPOXIA-INDUCIBLE FACTOR 1 ALPHA"/>
    <property type="match status" value="1"/>
</dbReference>
<dbReference type="CTD" id="108449885"/>
<dbReference type="GO" id="GO:0000977">
    <property type="term" value="F:RNA polymerase II transcription regulatory region sequence-specific DNA binding"/>
    <property type="evidence" value="ECO:0007669"/>
    <property type="project" value="TreeGrafter"/>
</dbReference>
<dbReference type="InterPro" id="IPR013655">
    <property type="entry name" value="PAS_fold_3"/>
</dbReference>
<keyword evidence="2" id="KW-0805">Transcription regulation</keyword>
<dbReference type="Pfam" id="PF23183">
    <property type="entry name" value="bHLH_NPAS4"/>
    <property type="match status" value="1"/>
</dbReference>
<feature type="domain" description="PAS" evidence="6">
    <location>
        <begin position="177"/>
        <end position="234"/>
    </location>
</feature>
<dbReference type="InterPro" id="IPR011598">
    <property type="entry name" value="bHLH_dom"/>
</dbReference>
<dbReference type="SUPFAM" id="SSF55785">
    <property type="entry name" value="PYP-like sensor domain (PAS domain)"/>
    <property type="match status" value="2"/>
</dbReference>
<evidence type="ECO:0000259" key="7">
    <source>
        <dbReference type="PROSITE" id="PS50888"/>
    </source>
</evidence>
<reference evidence="8" key="1">
    <citation type="submission" date="2025-08" db="UniProtKB">
        <authorList>
            <consortium name="Ensembl"/>
        </authorList>
    </citation>
    <scope>IDENTIFICATION</scope>
</reference>
<dbReference type="GO" id="GO:0000981">
    <property type="term" value="F:DNA-binding transcription factor activity, RNA polymerase II-specific"/>
    <property type="evidence" value="ECO:0007669"/>
    <property type="project" value="TreeGrafter"/>
</dbReference>
<keyword evidence="9" id="KW-1185">Reference proteome</keyword>
<accession>A0A3B3CIX4</accession>
<dbReference type="CDD" id="cd19697">
    <property type="entry name" value="bHLH-PAS_NPAS4_PASD10"/>
    <property type="match status" value="1"/>
</dbReference>
<dbReference type="Proteomes" id="UP000261560">
    <property type="component" value="Unplaced"/>
</dbReference>
<dbReference type="GO" id="GO:0005634">
    <property type="term" value="C:nucleus"/>
    <property type="evidence" value="ECO:0007669"/>
    <property type="project" value="UniProtKB-SubCell"/>
</dbReference>
<name>A0A3B3CIX4_ORYME</name>
<evidence type="ECO:0000256" key="1">
    <source>
        <dbReference type="ARBA" id="ARBA00004123"/>
    </source>
</evidence>
<reference evidence="8" key="2">
    <citation type="submission" date="2025-09" db="UniProtKB">
        <authorList>
            <consortium name="Ensembl"/>
        </authorList>
    </citation>
    <scope>IDENTIFICATION</scope>
</reference>
<dbReference type="GeneID" id="112161410"/>
<dbReference type="Ensembl" id="ENSOMET00000025695.1">
    <property type="protein sequence ID" value="ENSOMEP00000017049.1"/>
    <property type="gene ID" value="ENSOMEG00000018742.1"/>
</dbReference>
<dbReference type="Pfam" id="PF08446">
    <property type="entry name" value="PAS_2"/>
    <property type="match status" value="1"/>
</dbReference>
<dbReference type="AlphaFoldDB" id="A0A3B3CIX4"/>
<feature type="domain" description="PAS" evidence="6">
    <location>
        <begin position="329"/>
        <end position="365"/>
    </location>
</feature>
<sequence length="801" mass="87255">MLPPWMTAVGFGAIKGGARALFLQTGGGEGRRWICCGSSEVTCSPPSFISLTGIGPVSLDVTRAFSPPGSSMTLWCSSCKCHVRAPCTSQHLQREERRAACRRFRSTKGASKARRDHINHEIRNMRALLPISQEDQERLSYLHSMAAICTYIRKSVLFQGLPSGGGTLSSLPCEAFLEALHGFILVTTAEGRLVYVSENVDEHLGFSMLDVLQGDTIYDMVERSDVDAVQAHLDVGSSSSSERSFVCCMQTSKAFKVQHGSCSSMLVRGSFQLLPRSSSVPGGELLFVALCTPTVNRLSGAASQTCSSFSSTHRLDMSFAQLSHSVFFFLGRTAEEMRGQSWYSLVHPEDLSPAANCHTKLIEADEGFQVEMVVRLQCSDLSWTWVYIRANRDSKNQQISCTNFIVSPTEATFLQKKICCDAFKSSSVPSSFHFTQNAPAGERHQRMKRQSATDERCGELDAGGRWESERDIYCVLCTSSLDSSSSAPLADSPVLYSPASSSSPLELRELHHDLLMDAHECTDQLLSSPEGSASCYSHLDSRLSSHQSPTASEAAFEQRDLPAFGEHSPLSSVSSSVYGFQACTSNARLVPDCLFVSDMCESPPESVSLHPHEFDLLEDPQGGSVVQIPHQELTFPNSLLPPLQPVESDQYDEKEQAEISVLAQQISSLASTFSRHQTPPQNAATPLSACDWPPSCPPPSLLLPRCELLSDDSLVDSILKGLDVVPLKNGCHSAVSRHPPCSLSRSAEPEAMRVPAEQLPSGGSAKDHLGFPHSQNTGLHQLNHCLQSRFHQGGLAGETLY</sequence>
<dbReference type="CDD" id="cd00130">
    <property type="entry name" value="PAS"/>
    <property type="match status" value="2"/>
</dbReference>
<protein>
    <submittedName>
        <fullName evidence="8">Neuronal PAS domain-containing protein 4-like</fullName>
    </submittedName>
</protein>
<dbReference type="Pfam" id="PF08447">
    <property type="entry name" value="PAS_3"/>
    <property type="match status" value="1"/>
</dbReference>
<evidence type="ECO:0000256" key="3">
    <source>
        <dbReference type="ARBA" id="ARBA00023125"/>
    </source>
</evidence>
<evidence type="ECO:0000313" key="8">
    <source>
        <dbReference type="Ensembl" id="ENSOMEP00000017049.1"/>
    </source>
</evidence>
<evidence type="ECO:0000313" key="9">
    <source>
        <dbReference type="Proteomes" id="UP000261560"/>
    </source>
</evidence>
<comment type="subcellular location">
    <subcellularLocation>
        <location evidence="1">Nucleus</location>
    </subcellularLocation>
</comment>
<dbReference type="InterPro" id="IPR035965">
    <property type="entry name" value="PAS-like_dom_sf"/>
</dbReference>
<proteinExistence type="predicted"/>
<evidence type="ECO:0000256" key="4">
    <source>
        <dbReference type="ARBA" id="ARBA00023163"/>
    </source>
</evidence>
<feature type="domain" description="BHLH" evidence="7">
    <location>
        <begin position="102"/>
        <end position="155"/>
    </location>
</feature>
<keyword evidence="4" id="KW-0804">Transcription</keyword>
<dbReference type="OMA" id="CHQSPSD"/>
<dbReference type="GO" id="GO:0046983">
    <property type="term" value="F:protein dimerization activity"/>
    <property type="evidence" value="ECO:0007669"/>
    <property type="project" value="InterPro"/>
</dbReference>
<dbReference type="InterPro" id="IPR013654">
    <property type="entry name" value="PAS_2"/>
</dbReference>
<dbReference type="GeneTree" id="ENSGT00530000064165"/>
<dbReference type="PaxDb" id="30732-ENSOMEP00000017049"/>
<dbReference type="RefSeq" id="XP_024152261.1">
    <property type="nucleotide sequence ID" value="XM_024296493.2"/>
</dbReference>
<organism evidence="8 9">
    <name type="scientific">Oryzias melastigma</name>
    <name type="common">Marine medaka</name>
    <dbReference type="NCBI Taxonomy" id="30732"/>
    <lineage>
        <taxon>Eukaryota</taxon>
        <taxon>Metazoa</taxon>
        <taxon>Chordata</taxon>
        <taxon>Craniata</taxon>
        <taxon>Vertebrata</taxon>
        <taxon>Euteleostomi</taxon>
        <taxon>Actinopterygii</taxon>
        <taxon>Neopterygii</taxon>
        <taxon>Teleostei</taxon>
        <taxon>Neoteleostei</taxon>
        <taxon>Acanthomorphata</taxon>
        <taxon>Ovalentaria</taxon>
        <taxon>Atherinomorphae</taxon>
        <taxon>Beloniformes</taxon>
        <taxon>Adrianichthyidae</taxon>
        <taxon>Oryziinae</taxon>
        <taxon>Oryzias</taxon>
    </lineage>
</organism>
<evidence type="ECO:0000259" key="6">
    <source>
        <dbReference type="PROSITE" id="PS50112"/>
    </source>
</evidence>
<dbReference type="PANTHER" id="PTHR23043:SF37">
    <property type="entry name" value="NPAS4 PROTEIN"/>
    <property type="match status" value="1"/>
</dbReference>
<dbReference type="SMART" id="SM00091">
    <property type="entry name" value="PAS"/>
    <property type="match status" value="2"/>
</dbReference>
<dbReference type="InterPro" id="IPR056192">
    <property type="entry name" value="bHLH_NPAS4"/>
</dbReference>
<dbReference type="PROSITE" id="PS50112">
    <property type="entry name" value="PAS"/>
    <property type="match status" value="2"/>
</dbReference>
<dbReference type="PROSITE" id="PS50888">
    <property type="entry name" value="BHLH"/>
    <property type="match status" value="1"/>
</dbReference>